<evidence type="ECO:0000256" key="2">
    <source>
        <dbReference type="SAM" id="Phobius"/>
    </source>
</evidence>
<feature type="transmembrane region" description="Helical" evidence="2">
    <location>
        <begin position="28"/>
        <end position="54"/>
    </location>
</feature>
<evidence type="ECO:0000313" key="3">
    <source>
        <dbReference type="EMBL" id="CAE7485199.1"/>
    </source>
</evidence>
<dbReference type="Proteomes" id="UP000604046">
    <property type="component" value="Unassembled WGS sequence"/>
</dbReference>
<organism evidence="3 4">
    <name type="scientific">Symbiodinium natans</name>
    <dbReference type="NCBI Taxonomy" id="878477"/>
    <lineage>
        <taxon>Eukaryota</taxon>
        <taxon>Sar</taxon>
        <taxon>Alveolata</taxon>
        <taxon>Dinophyceae</taxon>
        <taxon>Suessiales</taxon>
        <taxon>Symbiodiniaceae</taxon>
        <taxon>Symbiodinium</taxon>
    </lineage>
</organism>
<evidence type="ECO:0000313" key="4">
    <source>
        <dbReference type="Proteomes" id="UP000604046"/>
    </source>
</evidence>
<name>A0A812SIJ3_9DINO</name>
<evidence type="ECO:0000256" key="1">
    <source>
        <dbReference type="SAM" id="MobiDB-lite"/>
    </source>
</evidence>
<gene>
    <name evidence="3" type="ORF">SNAT2548_LOCUS27222</name>
</gene>
<keyword evidence="2" id="KW-0472">Membrane</keyword>
<dbReference type="EMBL" id="CAJNDS010002459">
    <property type="protein sequence ID" value="CAE7485199.1"/>
    <property type="molecule type" value="Genomic_DNA"/>
</dbReference>
<dbReference type="AlphaFoldDB" id="A0A812SIJ3"/>
<keyword evidence="4" id="KW-1185">Reference proteome</keyword>
<protein>
    <submittedName>
        <fullName evidence="3">Uncharacterized protein</fullName>
    </submittedName>
</protein>
<dbReference type="OrthoDB" id="410795at2759"/>
<keyword evidence="2" id="KW-1133">Transmembrane helix</keyword>
<keyword evidence="2" id="KW-0812">Transmembrane</keyword>
<reference evidence="3" key="1">
    <citation type="submission" date="2021-02" db="EMBL/GenBank/DDBJ databases">
        <authorList>
            <person name="Dougan E. K."/>
            <person name="Rhodes N."/>
            <person name="Thang M."/>
            <person name="Chan C."/>
        </authorList>
    </citation>
    <scope>NUCLEOTIDE SEQUENCE</scope>
</reference>
<comment type="caution">
    <text evidence="3">The sequence shown here is derived from an EMBL/GenBank/DDBJ whole genome shotgun (WGS) entry which is preliminary data.</text>
</comment>
<sequence length="160" mass="17183">MVRHKVKTSSESEPKAAAKPQGGGRSSLLLFCLRGCAVIILLLAGIVGGSMLLFPSGTTVAAPVDSPRGPPDTLFAKTAIPLVRKFIKSRYKDYAKGKVTLRHLKEHIVANTDIGLTYEDLRDDRYSSVIEDEVDAIVARCDGGKKPIACLDTVSADTEL</sequence>
<proteinExistence type="predicted"/>
<accession>A0A812SIJ3</accession>
<feature type="region of interest" description="Disordered" evidence="1">
    <location>
        <begin position="1"/>
        <end position="23"/>
    </location>
</feature>